<sequence>MTRPYDLPSMTSLLVFEAAARRLSFKEAAAELNVTPAAVSHQIRALEAELGRAVFLRQHRGVELTEAGAFLFVALQRGFAGMSEAVHELRGRPEAGEVVVQATTAVSAFWLTPQITAFWKTRPEIVVSQNVTDVEPPGGRPDLSIRYGPPRGEGEKRELFRDRILALGSPEYQARHRIARVEDLLDAPLIHLQAEGTDWTGWPDWFAALGRPAPQGRRAAVDNYMIALQLARDGAGAVLGWDGLVGDLLARGALVPLTPASIPSPHAFVLTVHPRASAEARVFADWLTGARG</sequence>
<dbReference type="PANTHER" id="PTHR30537">
    <property type="entry name" value="HTH-TYPE TRANSCRIPTIONAL REGULATOR"/>
    <property type="match status" value="1"/>
</dbReference>
<dbReference type="PRINTS" id="PR00039">
    <property type="entry name" value="HTHLYSR"/>
</dbReference>
<dbReference type="OrthoDB" id="9804958at2"/>
<evidence type="ECO:0000313" key="6">
    <source>
        <dbReference type="EMBL" id="SFI90657.1"/>
    </source>
</evidence>
<evidence type="ECO:0000256" key="4">
    <source>
        <dbReference type="ARBA" id="ARBA00023163"/>
    </source>
</evidence>
<protein>
    <submittedName>
        <fullName evidence="6">DNA-binding transcriptional regulator, LysR family</fullName>
    </submittedName>
</protein>
<dbReference type="STRING" id="1114924.SAMN05216258_110264"/>
<dbReference type="RefSeq" id="WP_092863708.1">
    <property type="nucleotide sequence ID" value="NZ_FOQH01000010.1"/>
</dbReference>
<evidence type="ECO:0000256" key="2">
    <source>
        <dbReference type="ARBA" id="ARBA00023015"/>
    </source>
</evidence>
<keyword evidence="3 6" id="KW-0238">DNA-binding</keyword>
<evidence type="ECO:0000313" key="7">
    <source>
        <dbReference type="Proteomes" id="UP000199377"/>
    </source>
</evidence>
<dbReference type="Pfam" id="PF03466">
    <property type="entry name" value="LysR_substrate"/>
    <property type="match status" value="1"/>
</dbReference>
<proteinExistence type="inferred from homology"/>
<comment type="similarity">
    <text evidence="1">Belongs to the LysR transcriptional regulatory family.</text>
</comment>
<evidence type="ECO:0000259" key="5">
    <source>
        <dbReference type="PROSITE" id="PS50931"/>
    </source>
</evidence>
<keyword evidence="7" id="KW-1185">Reference proteome</keyword>
<dbReference type="Gene3D" id="1.10.10.10">
    <property type="entry name" value="Winged helix-like DNA-binding domain superfamily/Winged helix DNA-binding domain"/>
    <property type="match status" value="1"/>
</dbReference>
<dbReference type="SUPFAM" id="SSF53850">
    <property type="entry name" value="Periplasmic binding protein-like II"/>
    <property type="match status" value="1"/>
</dbReference>
<dbReference type="InterPro" id="IPR036390">
    <property type="entry name" value="WH_DNA-bd_sf"/>
</dbReference>
<dbReference type="InterPro" id="IPR005119">
    <property type="entry name" value="LysR_subst-bd"/>
</dbReference>
<gene>
    <name evidence="6" type="ORF">SAMN05216258_110264</name>
</gene>
<evidence type="ECO:0000256" key="1">
    <source>
        <dbReference type="ARBA" id="ARBA00009437"/>
    </source>
</evidence>
<reference evidence="6 7" key="1">
    <citation type="submission" date="2016-10" db="EMBL/GenBank/DDBJ databases">
        <authorList>
            <person name="de Groot N.N."/>
        </authorList>
    </citation>
    <scope>NUCLEOTIDE SEQUENCE [LARGE SCALE GENOMIC DNA]</scope>
    <source>
        <strain evidence="6 7">CGMCC 1.11030</strain>
    </source>
</reference>
<dbReference type="AlphaFoldDB" id="A0A1I3M153"/>
<evidence type="ECO:0000256" key="3">
    <source>
        <dbReference type="ARBA" id="ARBA00023125"/>
    </source>
</evidence>
<dbReference type="GO" id="GO:0003700">
    <property type="term" value="F:DNA-binding transcription factor activity"/>
    <property type="evidence" value="ECO:0007669"/>
    <property type="project" value="InterPro"/>
</dbReference>
<organism evidence="6 7">
    <name type="scientific">Albimonas pacifica</name>
    <dbReference type="NCBI Taxonomy" id="1114924"/>
    <lineage>
        <taxon>Bacteria</taxon>
        <taxon>Pseudomonadati</taxon>
        <taxon>Pseudomonadota</taxon>
        <taxon>Alphaproteobacteria</taxon>
        <taxon>Rhodobacterales</taxon>
        <taxon>Paracoccaceae</taxon>
        <taxon>Albimonas</taxon>
    </lineage>
</organism>
<dbReference type="InterPro" id="IPR000847">
    <property type="entry name" value="LysR_HTH_N"/>
</dbReference>
<dbReference type="SUPFAM" id="SSF46785">
    <property type="entry name" value="Winged helix' DNA-binding domain"/>
    <property type="match status" value="1"/>
</dbReference>
<dbReference type="EMBL" id="FOQH01000010">
    <property type="protein sequence ID" value="SFI90657.1"/>
    <property type="molecule type" value="Genomic_DNA"/>
</dbReference>
<dbReference type="Proteomes" id="UP000199377">
    <property type="component" value="Unassembled WGS sequence"/>
</dbReference>
<dbReference type="PANTHER" id="PTHR30537:SF5">
    <property type="entry name" value="HTH-TYPE TRANSCRIPTIONAL ACTIVATOR TTDR-RELATED"/>
    <property type="match status" value="1"/>
</dbReference>
<dbReference type="Pfam" id="PF00126">
    <property type="entry name" value="HTH_1"/>
    <property type="match status" value="1"/>
</dbReference>
<keyword evidence="2" id="KW-0805">Transcription regulation</keyword>
<dbReference type="Gene3D" id="3.40.190.10">
    <property type="entry name" value="Periplasmic binding protein-like II"/>
    <property type="match status" value="2"/>
</dbReference>
<dbReference type="PROSITE" id="PS50931">
    <property type="entry name" value="HTH_LYSR"/>
    <property type="match status" value="1"/>
</dbReference>
<accession>A0A1I3M153</accession>
<name>A0A1I3M153_9RHOB</name>
<dbReference type="InterPro" id="IPR036388">
    <property type="entry name" value="WH-like_DNA-bd_sf"/>
</dbReference>
<dbReference type="GO" id="GO:0003677">
    <property type="term" value="F:DNA binding"/>
    <property type="evidence" value="ECO:0007669"/>
    <property type="project" value="UniProtKB-KW"/>
</dbReference>
<dbReference type="InterPro" id="IPR058163">
    <property type="entry name" value="LysR-type_TF_proteobact-type"/>
</dbReference>
<feature type="domain" description="HTH lysR-type" evidence="5">
    <location>
        <begin position="8"/>
        <end position="65"/>
    </location>
</feature>
<keyword evidence="4" id="KW-0804">Transcription</keyword>